<evidence type="ECO:0000313" key="7">
    <source>
        <dbReference type="EMBL" id="ERN08318.1"/>
    </source>
</evidence>
<reference evidence="8" key="1">
    <citation type="journal article" date="2013" name="Science">
        <title>The Amborella genome and the evolution of flowering plants.</title>
        <authorList>
            <consortium name="Amborella Genome Project"/>
        </authorList>
    </citation>
    <scope>NUCLEOTIDE SEQUENCE [LARGE SCALE GENOMIC DNA]</scope>
</reference>
<dbReference type="InterPro" id="IPR000109">
    <property type="entry name" value="POT_fam"/>
</dbReference>
<dbReference type="Pfam" id="PF00854">
    <property type="entry name" value="PTR2"/>
    <property type="match status" value="1"/>
</dbReference>
<protein>
    <recommendedName>
        <fullName evidence="9">Major facilitator superfamily (MFS) profile domain-containing protein</fullName>
    </recommendedName>
</protein>
<dbReference type="eggNOG" id="KOG1237">
    <property type="taxonomic scope" value="Eukaryota"/>
</dbReference>
<evidence type="ECO:0000256" key="5">
    <source>
        <dbReference type="ARBA" id="ARBA00023136"/>
    </source>
</evidence>
<dbReference type="Gene3D" id="1.20.1250.20">
    <property type="entry name" value="MFS general substrate transporter like domains"/>
    <property type="match status" value="1"/>
</dbReference>
<keyword evidence="5 6" id="KW-0472">Membrane</keyword>
<evidence type="ECO:0000313" key="8">
    <source>
        <dbReference type="Proteomes" id="UP000017836"/>
    </source>
</evidence>
<evidence type="ECO:0000256" key="1">
    <source>
        <dbReference type="ARBA" id="ARBA00004141"/>
    </source>
</evidence>
<dbReference type="InterPro" id="IPR036259">
    <property type="entry name" value="MFS_trans_sf"/>
</dbReference>
<dbReference type="OMA" id="TVNLCFI"/>
<dbReference type="SUPFAM" id="SSF103473">
    <property type="entry name" value="MFS general substrate transporter"/>
    <property type="match status" value="1"/>
</dbReference>
<dbReference type="PANTHER" id="PTHR11654">
    <property type="entry name" value="OLIGOPEPTIDE TRANSPORTER-RELATED"/>
    <property type="match status" value="1"/>
</dbReference>
<dbReference type="AlphaFoldDB" id="W1PJY4"/>
<proteinExistence type="inferred from homology"/>
<feature type="transmembrane region" description="Helical" evidence="6">
    <location>
        <begin position="451"/>
        <end position="474"/>
    </location>
</feature>
<dbReference type="GO" id="GO:0005886">
    <property type="term" value="C:plasma membrane"/>
    <property type="evidence" value="ECO:0000318"/>
    <property type="project" value="GO_Central"/>
</dbReference>
<dbReference type="GO" id="GO:0022857">
    <property type="term" value="F:transmembrane transporter activity"/>
    <property type="evidence" value="ECO:0000318"/>
    <property type="project" value="GO_Central"/>
</dbReference>
<feature type="transmembrane region" description="Helical" evidence="6">
    <location>
        <begin position="205"/>
        <end position="230"/>
    </location>
</feature>
<comment type="similarity">
    <text evidence="2">Belongs to the major facilitator superfamily. Proton-dependent oligopeptide transporter (POT/PTR) (TC 2.A.17) family.</text>
</comment>
<keyword evidence="4 6" id="KW-1133">Transmembrane helix</keyword>
<evidence type="ECO:0008006" key="9">
    <source>
        <dbReference type="Google" id="ProtNLM"/>
    </source>
</evidence>
<feature type="transmembrane region" description="Helical" evidence="6">
    <location>
        <begin position="527"/>
        <end position="544"/>
    </location>
</feature>
<feature type="transmembrane region" description="Helical" evidence="6">
    <location>
        <begin position="86"/>
        <end position="109"/>
    </location>
</feature>
<dbReference type="GO" id="GO:0010336">
    <property type="term" value="P:gibberellic acid homeostasis"/>
    <property type="evidence" value="ECO:0007669"/>
    <property type="project" value="EnsemblPlants"/>
</dbReference>
<feature type="transmembrane region" description="Helical" evidence="6">
    <location>
        <begin position="135"/>
        <end position="159"/>
    </location>
</feature>
<keyword evidence="3 6" id="KW-0812">Transmembrane</keyword>
<name>W1PJY4_AMBTC</name>
<dbReference type="Proteomes" id="UP000017836">
    <property type="component" value="Unassembled WGS sequence"/>
</dbReference>
<accession>W1PJY4</accession>
<evidence type="ECO:0000256" key="4">
    <source>
        <dbReference type="ARBA" id="ARBA00022989"/>
    </source>
</evidence>
<sequence>MKEEETQNVGPKHKKGGMRTMPFIMANEACEKLAVVGSSANLLSYLTAQLHMPLTKAATTLTNFGGTSSLTPLLGAFIADAFAGRFWTITVASIIYQFGMVCLTLSATLPGLRPPPCPPTSHDCRPAAATEGQLAMLYGSLLLTALGSGGIRPCVAAFGAEQFEETGQKQSTKMWNFFNWYYFCMGASILVAVTLIVYIQDNVGWGWGFGVPTALMALSVLCFVVGFPLYRHMNPAGSPLTRLAQVIVAAVRKRDVVVPEDPGLLYENDLLDAGISATGRLLHTNQFTFLDHAAVVTPSDTTDSSGAPPSKPSLWRLSTVHRIEELKSLIRMVPIWAAGIPLILAAAQQYTFSLQQARSMDRRLSSSFSIPASSMGVFTIVSMLLTVSLYDRLLIPVARRFTGLDRGISFLHRMGIGFAISVVATFVAGFVEVKRRHRALMGDGVESVFWLVPQYILHGVAEGFMSIGHLEFFYDQAPESMRSTATALFWTAISAGNYCSTLLVIVLHRFTNWLPDDDLNKGRLERLYWLITGIQVLNLGYYTLCARSYTFKPLELRGEEGDEKVKGGEVEMLVSVWPLKFAGEELNESSSI</sequence>
<feature type="transmembrane region" description="Helical" evidence="6">
    <location>
        <begin position="368"/>
        <end position="390"/>
    </location>
</feature>
<keyword evidence="8" id="KW-1185">Reference proteome</keyword>
<feature type="transmembrane region" description="Helical" evidence="6">
    <location>
        <begin position="329"/>
        <end position="348"/>
    </location>
</feature>
<dbReference type="HOGENOM" id="CLU_009313_4_1_1"/>
<gene>
    <name evidence="7" type="ORF">AMTR_s00156p00081710</name>
</gene>
<organism evidence="7 8">
    <name type="scientific">Amborella trichopoda</name>
    <dbReference type="NCBI Taxonomy" id="13333"/>
    <lineage>
        <taxon>Eukaryota</taxon>
        <taxon>Viridiplantae</taxon>
        <taxon>Streptophyta</taxon>
        <taxon>Embryophyta</taxon>
        <taxon>Tracheophyta</taxon>
        <taxon>Spermatophyta</taxon>
        <taxon>Magnoliopsida</taxon>
        <taxon>Amborellales</taxon>
        <taxon>Amborellaceae</taxon>
        <taxon>Amborella</taxon>
    </lineage>
</organism>
<dbReference type="GO" id="GO:0055085">
    <property type="term" value="P:transmembrane transport"/>
    <property type="evidence" value="ECO:0000318"/>
    <property type="project" value="GO_Central"/>
</dbReference>
<dbReference type="Gramene" id="ERN08318">
    <property type="protein sequence ID" value="ERN08318"/>
    <property type="gene ID" value="AMTR_s00156p00081710"/>
</dbReference>
<evidence type="ECO:0000256" key="2">
    <source>
        <dbReference type="ARBA" id="ARBA00005982"/>
    </source>
</evidence>
<comment type="subcellular location">
    <subcellularLocation>
        <location evidence="1">Membrane</location>
        <topology evidence="1">Multi-pass membrane protein</topology>
    </subcellularLocation>
</comment>
<feature type="transmembrane region" description="Helical" evidence="6">
    <location>
        <begin position="486"/>
        <end position="507"/>
    </location>
</feature>
<dbReference type="KEGG" id="atr:18995759"/>
<evidence type="ECO:0000256" key="3">
    <source>
        <dbReference type="ARBA" id="ARBA00022692"/>
    </source>
</evidence>
<feature type="transmembrane region" description="Helical" evidence="6">
    <location>
        <begin position="180"/>
        <end position="199"/>
    </location>
</feature>
<dbReference type="EMBL" id="KI393527">
    <property type="protein sequence ID" value="ERN08318.1"/>
    <property type="molecule type" value="Genomic_DNA"/>
</dbReference>
<feature type="transmembrane region" description="Helical" evidence="6">
    <location>
        <begin position="410"/>
        <end position="431"/>
    </location>
</feature>
<dbReference type="OrthoDB" id="8904098at2759"/>
<dbReference type="GO" id="GO:0097708">
    <property type="term" value="C:intracellular vesicle"/>
    <property type="evidence" value="ECO:0007669"/>
    <property type="project" value="EnsemblPlants"/>
</dbReference>
<evidence type="ECO:0000256" key="6">
    <source>
        <dbReference type="SAM" id="Phobius"/>
    </source>
</evidence>